<evidence type="ECO:0000259" key="6">
    <source>
        <dbReference type="Pfam" id="PF07685"/>
    </source>
</evidence>
<proteinExistence type="inferred from homology"/>
<dbReference type="Proteomes" id="UP000516160">
    <property type="component" value="Chromosome"/>
</dbReference>
<dbReference type="HAMAP" id="MF_00028">
    <property type="entry name" value="CobQ"/>
    <property type="match status" value="1"/>
</dbReference>
<dbReference type="InterPro" id="IPR047045">
    <property type="entry name" value="CobQ_N"/>
</dbReference>
<accession>A0A7G9W5A5</accession>
<dbReference type="NCBIfam" id="TIGR00313">
    <property type="entry name" value="cobQ"/>
    <property type="match status" value="1"/>
</dbReference>
<dbReference type="InterPro" id="IPR027417">
    <property type="entry name" value="P-loop_NTPase"/>
</dbReference>
<protein>
    <recommendedName>
        <fullName evidence="4">Cobyric acid synthase</fullName>
    </recommendedName>
</protein>
<dbReference type="EMBL" id="CP058559">
    <property type="protein sequence ID" value="QNO13867.1"/>
    <property type="molecule type" value="Genomic_DNA"/>
</dbReference>
<name>A0A7G9W5A5_ALKCA</name>
<dbReference type="KEGG" id="acae:HYG86_03335"/>
<dbReference type="PROSITE" id="PS51274">
    <property type="entry name" value="GATASE_COBBQ"/>
    <property type="match status" value="1"/>
</dbReference>
<gene>
    <name evidence="4" type="primary">cobQ</name>
    <name evidence="7" type="ORF">HYG86_03335</name>
</gene>
<feature type="active site" evidence="4">
    <location>
        <position position="439"/>
    </location>
</feature>
<comment type="similarity">
    <text evidence="4">Belongs to the CobB/CobQ family. CobQ subfamily.</text>
</comment>
<organism evidence="7 8">
    <name type="scientific">Alkalicella caledoniensis</name>
    <dbReference type="NCBI Taxonomy" id="2731377"/>
    <lineage>
        <taxon>Bacteria</taxon>
        <taxon>Bacillati</taxon>
        <taxon>Bacillota</taxon>
        <taxon>Clostridia</taxon>
        <taxon>Eubacteriales</taxon>
        <taxon>Proteinivoracaceae</taxon>
        <taxon>Alkalicella</taxon>
    </lineage>
</organism>
<dbReference type="Pfam" id="PF01656">
    <property type="entry name" value="CbiA"/>
    <property type="match status" value="1"/>
</dbReference>
<dbReference type="InterPro" id="IPR033949">
    <property type="entry name" value="CobQ_GATase1"/>
</dbReference>
<evidence type="ECO:0000256" key="2">
    <source>
        <dbReference type="ARBA" id="ARBA00022573"/>
    </source>
</evidence>
<dbReference type="GO" id="GO:0009236">
    <property type="term" value="P:cobalamin biosynthetic process"/>
    <property type="evidence" value="ECO:0007669"/>
    <property type="project" value="UniProtKB-UniRule"/>
</dbReference>
<dbReference type="InterPro" id="IPR004459">
    <property type="entry name" value="CobQ_synth"/>
</dbReference>
<dbReference type="GO" id="GO:0003824">
    <property type="term" value="F:catalytic activity"/>
    <property type="evidence" value="ECO:0007669"/>
    <property type="project" value="InterPro"/>
</dbReference>
<dbReference type="Gene3D" id="3.40.50.880">
    <property type="match status" value="1"/>
</dbReference>
<evidence type="ECO:0000259" key="5">
    <source>
        <dbReference type="Pfam" id="PF01656"/>
    </source>
</evidence>
<dbReference type="GO" id="GO:0015420">
    <property type="term" value="F:ABC-type vitamin B12 transporter activity"/>
    <property type="evidence" value="ECO:0007669"/>
    <property type="project" value="UniProtKB-UniRule"/>
</dbReference>
<feature type="domain" description="CobB/CobQ-like glutamine amidotransferase" evidence="6">
    <location>
        <begin position="253"/>
        <end position="446"/>
    </location>
</feature>
<feature type="active site" description="Nucleophile" evidence="4">
    <location>
        <position position="334"/>
    </location>
</feature>
<dbReference type="PANTHER" id="PTHR21343:SF1">
    <property type="entry name" value="COBYRIC ACID SYNTHASE"/>
    <property type="match status" value="1"/>
</dbReference>
<feature type="domain" description="CobQ/CobB/MinD/ParA nucleotide binding" evidence="5">
    <location>
        <begin position="6"/>
        <end position="228"/>
    </location>
</feature>
<dbReference type="PANTHER" id="PTHR21343">
    <property type="entry name" value="DETHIOBIOTIN SYNTHETASE"/>
    <property type="match status" value="1"/>
</dbReference>
<dbReference type="NCBIfam" id="NF001989">
    <property type="entry name" value="PRK00784.1"/>
    <property type="match status" value="1"/>
</dbReference>
<sequence>MKRRSVMIQGTASSVGKSILCTALCRILTQDGYNVSPFKSQNMSLNSYITHEGYEMGRAQVMQAEACGKVPKVEMNPILLKPTTDRKSQVILKGVVAENMDAPEYFKYKPRLREMVKSIYYSLLDNNDIIVIEGAGSPAEINLKSDDIVNMGMAKMASSPVILVADIDRGGVFASIYGTIMLLDEDERSMIKGIIINKFRGSVELLKPGLKQIEELVNIPVLGVIPYFNLNLEDEDSVTNWSQYSDNPMGDLDIAILKLPKISNFTDFNALRMHNDVKLRFVDIDKPMALGNPDMIIIPGSKNTIEDLEAIKKTGIDKEILKANKNGSNLFGICGGFQMLGQEILDLEGVESTTNRIDGLALLPVITEFQKSKATTLSQGTDCIFNTRVKGYEIHMGRTKNLNDMKPLIRIKERTGLNSPGENDGAVNGDLTIFGTYLHGIFDNAEFTRNLLNNVRKNRDKEIVDIVVQDFWDHKEQEFDKLADIVRDNLDMEAVYKILEEGIND</sequence>
<dbReference type="InterPro" id="IPR011698">
    <property type="entry name" value="GATase_3"/>
</dbReference>
<dbReference type="CDD" id="cd05389">
    <property type="entry name" value="CobQ_N"/>
    <property type="match status" value="1"/>
</dbReference>
<evidence type="ECO:0000256" key="4">
    <source>
        <dbReference type="HAMAP-Rule" id="MF_00028"/>
    </source>
</evidence>
<dbReference type="SUPFAM" id="SSF52540">
    <property type="entry name" value="P-loop containing nucleoside triphosphate hydrolases"/>
    <property type="match status" value="1"/>
</dbReference>
<dbReference type="InterPro" id="IPR029062">
    <property type="entry name" value="Class_I_gatase-like"/>
</dbReference>
<keyword evidence="3 4" id="KW-0315">Glutamine amidotransferase</keyword>
<dbReference type="CDD" id="cd01750">
    <property type="entry name" value="GATase1_CobQ"/>
    <property type="match status" value="1"/>
</dbReference>
<comment type="pathway">
    <text evidence="1 4">Cofactor biosynthesis; adenosylcobalamin biosynthesis.</text>
</comment>
<evidence type="ECO:0000313" key="7">
    <source>
        <dbReference type="EMBL" id="QNO13867.1"/>
    </source>
</evidence>
<dbReference type="UniPathway" id="UPA00148"/>
<keyword evidence="2 4" id="KW-0169">Cobalamin biosynthesis</keyword>
<dbReference type="SUPFAM" id="SSF52317">
    <property type="entry name" value="Class I glutamine amidotransferase-like"/>
    <property type="match status" value="1"/>
</dbReference>
<keyword evidence="8" id="KW-1185">Reference proteome</keyword>
<evidence type="ECO:0000313" key="8">
    <source>
        <dbReference type="Proteomes" id="UP000516160"/>
    </source>
</evidence>
<dbReference type="InterPro" id="IPR002586">
    <property type="entry name" value="CobQ/CobB/MinD/ParA_Nub-bd_dom"/>
</dbReference>
<dbReference type="Gene3D" id="3.40.50.300">
    <property type="entry name" value="P-loop containing nucleotide triphosphate hydrolases"/>
    <property type="match status" value="1"/>
</dbReference>
<evidence type="ECO:0000256" key="1">
    <source>
        <dbReference type="ARBA" id="ARBA00004953"/>
    </source>
</evidence>
<dbReference type="Pfam" id="PF07685">
    <property type="entry name" value="GATase_3"/>
    <property type="match status" value="1"/>
</dbReference>
<comment type="function">
    <text evidence="4">Catalyzes amidations at positions B, D, E, and G on adenosylcobyrinic A,C-diamide. NH(2) groups are provided by glutamine, and one molecule of ATP is hydrogenolyzed for each amidation.</text>
</comment>
<reference evidence="7 8" key="1">
    <citation type="submission" date="2020-07" db="EMBL/GenBank/DDBJ databases">
        <title>Alkalicella. sp. LB2 genome.</title>
        <authorList>
            <person name="Postec A."/>
            <person name="Quemeneur M."/>
        </authorList>
    </citation>
    <scope>NUCLEOTIDE SEQUENCE [LARGE SCALE GENOMIC DNA]</scope>
    <source>
        <strain evidence="7 8">LB2</strain>
    </source>
</reference>
<dbReference type="AlphaFoldDB" id="A0A7G9W5A5"/>
<evidence type="ECO:0000256" key="3">
    <source>
        <dbReference type="ARBA" id="ARBA00022962"/>
    </source>
</evidence>